<organism evidence="1">
    <name type="scientific">bioreactor metagenome</name>
    <dbReference type="NCBI Taxonomy" id="1076179"/>
    <lineage>
        <taxon>unclassified sequences</taxon>
        <taxon>metagenomes</taxon>
        <taxon>ecological metagenomes</taxon>
    </lineage>
</organism>
<evidence type="ECO:0008006" key="2">
    <source>
        <dbReference type="Google" id="ProtNLM"/>
    </source>
</evidence>
<dbReference type="EMBL" id="VSSQ01000862">
    <property type="protein sequence ID" value="MPM02358.1"/>
    <property type="molecule type" value="Genomic_DNA"/>
</dbReference>
<reference evidence="1" key="1">
    <citation type="submission" date="2019-08" db="EMBL/GenBank/DDBJ databases">
        <authorList>
            <person name="Kucharzyk K."/>
            <person name="Murdoch R.W."/>
            <person name="Higgins S."/>
            <person name="Loffler F."/>
        </authorList>
    </citation>
    <scope>NUCLEOTIDE SEQUENCE</scope>
</reference>
<protein>
    <recommendedName>
        <fullName evidence="2">Transposase IS4-like domain-containing protein</fullName>
    </recommendedName>
</protein>
<sequence length="518" mass="60405">MEATLSPPKVIEITNKKNNVTYLYEDQHYWDPHKKQTRHKRRCIGKLDRVTGQRVYNPAYREKISRQEDAGMQVIPTFTSPGLARLQDYVQQHCRPIQELASLLGPDATDRLLHLAWFLLCNRRPLSFALFWEQGKSGLHQGPADLQAVRELLRLLDVELLRTWQAKLTQGRQKYAVFDLCAIASYENHNPYLQYGYNRDSEALEQNTIVLLTTYERFHPISFQILPGTMLDCRTVDETLSFLDANDASILMLNRRFFSLSRIEQLLQQYRSFLFRVPSRQGWLDELIASNRQAIETGIGLVDSQKRNIRSLRLLAPFFGNQSLYVHLFYDELWRTNQRENLFSLLGRCKRELETGQHVEEHARLYETYFRVRKRSKALHHVQLASDPVQRFEASHAGFWALVTNTELSSQEALDMYEKRNAFERRFDNLMNFEDCQNLQVQSPQYFLGRVFLQLISETIRAVLHEALEGSGLSVEEVLFSLSDLRNVSFSEQGTCYCGRLTSVQKKVNELLHLGLET</sequence>
<gene>
    <name evidence="1" type="ORF">SDC9_48604</name>
</gene>
<accession>A0A644WFS8</accession>
<name>A0A644WFS8_9ZZZZ</name>
<evidence type="ECO:0000313" key="1">
    <source>
        <dbReference type="EMBL" id="MPM02358.1"/>
    </source>
</evidence>
<dbReference type="AlphaFoldDB" id="A0A644WFS8"/>
<proteinExistence type="predicted"/>
<comment type="caution">
    <text evidence="1">The sequence shown here is derived from an EMBL/GenBank/DDBJ whole genome shotgun (WGS) entry which is preliminary data.</text>
</comment>